<protein>
    <recommendedName>
        <fullName evidence="6">RNA polymerase sigma factor</fullName>
    </recommendedName>
</protein>
<dbReference type="Proteomes" id="UP000614469">
    <property type="component" value="Unassembled WGS sequence"/>
</dbReference>
<proteinExistence type="inferred from homology"/>
<evidence type="ECO:0000259" key="7">
    <source>
        <dbReference type="Pfam" id="PF04542"/>
    </source>
</evidence>
<keyword evidence="3 6" id="KW-0731">Sigma factor</keyword>
<dbReference type="InterPro" id="IPR013324">
    <property type="entry name" value="RNA_pol_sigma_r3/r4-like"/>
</dbReference>
<evidence type="ECO:0000313" key="10">
    <source>
        <dbReference type="Proteomes" id="UP000614469"/>
    </source>
</evidence>
<evidence type="ECO:0000313" key="9">
    <source>
        <dbReference type="EMBL" id="MBC8334367.1"/>
    </source>
</evidence>
<dbReference type="GO" id="GO:0003677">
    <property type="term" value="F:DNA binding"/>
    <property type="evidence" value="ECO:0007669"/>
    <property type="project" value="UniProtKB-KW"/>
</dbReference>
<dbReference type="GO" id="GO:0006352">
    <property type="term" value="P:DNA-templated transcription initiation"/>
    <property type="evidence" value="ECO:0007669"/>
    <property type="project" value="InterPro"/>
</dbReference>
<evidence type="ECO:0000256" key="2">
    <source>
        <dbReference type="ARBA" id="ARBA00023015"/>
    </source>
</evidence>
<organism evidence="9 10">
    <name type="scientific">Candidatus Desulfolinea nitratireducens</name>
    <dbReference type="NCBI Taxonomy" id="2841698"/>
    <lineage>
        <taxon>Bacteria</taxon>
        <taxon>Bacillati</taxon>
        <taxon>Chloroflexota</taxon>
        <taxon>Anaerolineae</taxon>
        <taxon>Anaerolineales</taxon>
        <taxon>Anaerolineales incertae sedis</taxon>
        <taxon>Candidatus Desulfolinea</taxon>
    </lineage>
</organism>
<evidence type="ECO:0000256" key="1">
    <source>
        <dbReference type="ARBA" id="ARBA00010641"/>
    </source>
</evidence>
<dbReference type="InterPro" id="IPR039425">
    <property type="entry name" value="RNA_pol_sigma-70-like"/>
</dbReference>
<dbReference type="GO" id="GO:0006950">
    <property type="term" value="P:response to stress"/>
    <property type="evidence" value="ECO:0007669"/>
    <property type="project" value="UniProtKB-ARBA"/>
</dbReference>
<dbReference type="Pfam" id="PF04542">
    <property type="entry name" value="Sigma70_r2"/>
    <property type="match status" value="1"/>
</dbReference>
<sequence length="204" mass="23541">MIKEPLQEPSLQLLRSGDRTEIARLVDGHSLNIYRLALKMLANPQDAEDVLQNTFLKAIQALPTFEGRSSLATWLYRIAVNEALMIIRKQKPEIELDLQSEDTDETPALTQFTDWCCLPEWELVSAEAKNHFDKAIQQLSEKLRVVFILRDIEGLSIHETSTALDLTETTVKTRLLRARLKLRELLSVYYEERLDMEKSDEKIS</sequence>
<reference evidence="9 10" key="1">
    <citation type="submission" date="2020-08" db="EMBL/GenBank/DDBJ databases">
        <title>Bridging the membrane lipid divide: bacteria of the FCB group superphylum have the potential to synthesize archaeal ether lipids.</title>
        <authorList>
            <person name="Villanueva L."/>
            <person name="Von Meijenfeldt F.A.B."/>
            <person name="Westbye A.B."/>
            <person name="Yadav S."/>
            <person name="Hopmans E.C."/>
            <person name="Dutilh B.E."/>
            <person name="Sinninghe Damste J.S."/>
        </authorList>
    </citation>
    <scope>NUCLEOTIDE SEQUENCE [LARGE SCALE GENOMIC DNA]</scope>
    <source>
        <strain evidence="9">NIOZ-UU36</strain>
    </source>
</reference>
<dbReference type="GO" id="GO:0016987">
    <property type="term" value="F:sigma factor activity"/>
    <property type="evidence" value="ECO:0007669"/>
    <property type="project" value="UniProtKB-KW"/>
</dbReference>
<dbReference type="InterPro" id="IPR000838">
    <property type="entry name" value="RNA_pol_sigma70_ECF_CS"/>
</dbReference>
<evidence type="ECO:0000256" key="6">
    <source>
        <dbReference type="RuleBase" id="RU000716"/>
    </source>
</evidence>
<dbReference type="NCBIfam" id="TIGR02937">
    <property type="entry name" value="sigma70-ECF"/>
    <property type="match status" value="1"/>
</dbReference>
<comment type="similarity">
    <text evidence="1 6">Belongs to the sigma-70 factor family. ECF subfamily.</text>
</comment>
<dbReference type="InterPro" id="IPR007627">
    <property type="entry name" value="RNA_pol_sigma70_r2"/>
</dbReference>
<keyword evidence="2 6" id="KW-0805">Transcription regulation</keyword>
<dbReference type="PROSITE" id="PS01063">
    <property type="entry name" value="SIGMA70_ECF"/>
    <property type="match status" value="1"/>
</dbReference>
<dbReference type="InterPro" id="IPR014284">
    <property type="entry name" value="RNA_pol_sigma-70_dom"/>
</dbReference>
<evidence type="ECO:0000256" key="4">
    <source>
        <dbReference type="ARBA" id="ARBA00023125"/>
    </source>
</evidence>
<dbReference type="PANTHER" id="PTHR43133">
    <property type="entry name" value="RNA POLYMERASE ECF-TYPE SIGMA FACTO"/>
    <property type="match status" value="1"/>
</dbReference>
<comment type="caution">
    <text evidence="9">The sequence shown here is derived from an EMBL/GenBank/DDBJ whole genome shotgun (WGS) entry which is preliminary data.</text>
</comment>
<dbReference type="SUPFAM" id="SSF88659">
    <property type="entry name" value="Sigma3 and sigma4 domains of RNA polymerase sigma factors"/>
    <property type="match status" value="1"/>
</dbReference>
<evidence type="ECO:0000259" key="8">
    <source>
        <dbReference type="Pfam" id="PF08281"/>
    </source>
</evidence>
<keyword evidence="4 6" id="KW-0238">DNA-binding</keyword>
<keyword evidence="5 6" id="KW-0804">Transcription</keyword>
<feature type="domain" description="RNA polymerase sigma-70 region 2" evidence="7">
    <location>
        <begin position="26"/>
        <end position="91"/>
    </location>
</feature>
<dbReference type="InterPro" id="IPR013249">
    <property type="entry name" value="RNA_pol_sigma70_r4_t2"/>
</dbReference>
<evidence type="ECO:0000256" key="5">
    <source>
        <dbReference type="ARBA" id="ARBA00023163"/>
    </source>
</evidence>
<accession>A0A8J6NIQ6</accession>
<dbReference type="AlphaFoldDB" id="A0A8J6NIQ6"/>
<dbReference type="InterPro" id="IPR013325">
    <property type="entry name" value="RNA_pol_sigma_r2"/>
</dbReference>
<dbReference type="Pfam" id="PF08281">
    <property type="entry name" value="Sigma70_r4_2"/>
    <property type="match status" value="1"/>
</dbReference>
<dbReference type="PANTHER" id="PTHR43133:SF8">
    <property type="entry name" value="RNA POLYMERASE SIGMA FACTOR HI_1459-RELATED"/>
    <property type="match status" value="1"/>
</dbReference>
<gene>
    <name evidence="9" type="ORF">H8E29_03800</name>
</gene>
<dbReference type="Gene3D" id="1.10.1740.10">
    <property type="match status" value="1"/>
</dbReference>
<evidence type="ECO:0000256" key="3">
    <source>
        <dbReference type="ARBA" id="ARBA00023082"/>
    </source>
</evidence>
<dbReference type="Gene3D" id="1.10.10.10">
    <property type="entry name" value="Winged helix-like DNA-binding domain superfamily/Winged helix DNA-binding domain"/>
    <property type="match status" value="1"/>
</dbReference>
<feature type="domain" description="RNA polymerase sigma factor 70 region 4 type 2" evidence="8">
    <location>
        <begin position="133"/>
        <end position="182"/>
    </location>
</feature>
<dbReference type="InterPro" id="IPR036388">
    <property type="entry name" value="WH-like_DNA-bd_sf"/>
</dbReference>
<dbReference type="SUPFAM" id="SSF88946">
    <property type="entry name" value="Sigma2 domain of RNA polymerase sigma factors"/>
    <property type="match status" value="1"/>
</dbReference>
<dbReference type="EMBL" id="JACNJN010000061">
    <property type="protein sequence ID" value="MBC8334367.1"/>
    <property type="molecule type" value="Genomic_DNA"/>
</dbReference>
<name>A0A8J6NIQ6_9CHLR</name>